<organism evidence="5">
    <name type="scientific">Rhodotorula toruloides</name>
    <name type="common">Yeast</name>
    <name type="synonym">Rhodosporidium toruloides</name>
    <dbReference type="NCBI Taxonomy" id="5286"/>
    <lineage>
        <taxon>Eukaryota</taxon>
        <taxon>Fungi</taxon>
        <taxon>Dikarya</taxon>
        <taxon>Basidiomycota</taxon>
        <taxon>Pucciniomycotina</taxon>
        <taxon>Microbotryomycetes</taxon>
        <taxon>Sporidiobolales</taxon>
        <taxon>Sporidiobolaceae</taxon>
        <taxon>Rhodotorula</taxon>
    </lineage>
</organism>
<reference evidence="5" key="1">
    <citation type="journal article" date="2014" name="Genome Announc.">
        <title>Draft genome sequence of Rhodosporidium toruloides CECT1137, an oleaginous yeast of biotechnological interest.</title>
        <authorList>
            <person name="Morin N."/>
            <person name="Calcas X."/>
            <person name="Devillers H."/>
            <person name="Durrens P."/>
            <person name="Sherman D.J."/>
            <person name="Nicaud J.-M."/>
            <person name="Neuveglise C."/>
        </authorList>
    </citation>
    <scope>NUCLEOTIDE SEQUENCE</scope>
    <source>
        <strain evidence="5">CECT1137</strain>
    </source>
</reference>
<dbReference type="Pfam" id="PF23410">
    <property type="entry name" value="Beta-prop_VPS8"/>
    <property type="match status" value="2"/>
</dbReference>
<protein>
    <submittedName>
        <fullName evidence="5">RHTO0S06e09604g1_1</fullName>
    </submittedName>
</protein>
<evidence type="ECO:0000313" key="5">
    <source>
        <dbReference type="EMBL" id="CDR42084.1"/>
    </source>
</evidence>
<dbReference type="GO" id="GO:0006623">
    <property type="term" value="P:protein targeting to vacuole"/>
    <property type="evidence" value="ECO:0007669"/>
    <property type="project" value="InterPro"/>
</dbReference>
<dbReference type="InterPro" id="IPR059070">
    <property type="entry name" value="TPR_VPS8_2"/>
</dbReference>
<dbReference type="Gene3D" id="2.130.10.10">
    <property type="entry name" value="YVTN repeat-like/Quinoprotein amine dehydrogenase"/>
    <property type="match status" value="1"/>
</dbReference>
<feature type="compositionally biased region" description="Pro residues" evidence="2">
    <location>
        <begin position="11"/>
        <end position="21"/>
    </location>
</feature>
<dbReference type="Pfam" id="PF12816">
    <property type="entry name" value="TPR_Vps8"/>
    <property type="match status" value="1"/>
</dbReference>
<dbReference type="InterPro" id="IPR025941">
    <property type="entry name" value="Vps8_central_dom"/>
</dbReference>
<sequence length="1806" mass="196042">MTSPPSDSAAPDPPASPPAPPDSQRQPKTTTDSYDSRLRDVLDSPTKSVRGREDDEGEDEFGEFVYGGKDRVEGEMEEREEGSYERRMEELVGASAVSDGDGDATASEAGTARGEAVDDKQDEEEHHSLAKEAVNGALRGLGNGLPAPASPAVSRVTSASNDEFPALRQLRGGPSRARSSLGSLASMPDSPSQTPQRLSFHPTFSRLRSISTQSFPNKHRFVSSSKYNTALEFPYDAGNPPRRPPLAGGISASPSTSNLDNISRRSSYTNLFDLPSTSDLPTGTSASNASSAGRANGISPPARTVKWSSLKRISARVYPQSGATAGAAALSQAEQIAKSAMGQPTVMAVSGLIAIGTTKGWVLVFDFGQNLRCVCGTEGIAKEAGAVTALAVSQDHTFVAVGHENGSIHLYSLLKPSQPQRSVAPVTLPQVLTGRKEGHLVGSKICHLGFIGARHTAIVSSDDKGLAFYHALGKVLMLASTDIIRMLGRYPDPAAVLSSGAPPVRPPLPTAATAPPNALHASPPDSPRPASPASPSLPASTPKSPSFPRPPRPATFSAGKKPSVVLDMAPLPLGPAPHPSTDTLSLVALLTPTKLVIVGLKPAPRTWWRVQFPREWDEEKQGEGQEKEEVERGYAVTGVLAWWPSARRTKSEDGGKEGGQARQEKADAEAGEDPVLAWAWGARVRLVRVRGAVGAPPPPRRPSVSALKPPPPPAEVRFEEIEGWTCDGPVLALRWYNDRVLIVLTAAHFDVFDLITRQRIGRDAHDIRSVVPSDLYASSFDSIFSLEETLAYSASFMTFKRKLFLLAYGDVRAGAVLSWADRILALMQPATILEAIDTMTGYLEGQVDASTIALPDDPAERRAILEPKLREILNASLGFVFSEDRLRDGSHADGETIQQLFEGLVGTCVRACLLLGDPDWLFDELYERYEQNGIEGIFLERIEPYVLAGSMHALPPSVTQRLIAVHAERRQFDAVERIVLRVDPLSLDLNQVLGLCQRENLYDPLIHVYTRALHDYVGPLVELIALIRQIQQHRLRRPRTIGTADSTFSDDGGSDAGLPADVWRTAGRAEGVEEMVPAAYKVFAYLSSVLTGFAYPTGLHLSPEEGEHARAAVYGFLLSGQTRSWPAKGGRSVLTVGEEAEPTYPYLRLLLSFDAEALLDTLDQAFEDPFLDGEQGGTTFTRQRVLDLLLEVMSPASRESGGLSSNDATFLNIFIARNLPKYPQYLRLTDTTLRDILVRLASDSDLSTTEDRQLAAEYLLSTYTPSDSDTLVPLFEEAGFFRILRSLYRSQRKWAALASTYLEDPDTSSDVFGFLRETFRLAEKASKAQKAELAHVVLDAVPTLIDVDEDGLQQTAALVDTFLPHLHDKVVERLSSVPWREFAYLRCLCEPSVAGVDLSSTSSKLDDRFQHRYLQLLCAHEPQQVIRYLERDASRLAHDDRTLEICEEAGALDAVVWALDRRGETEAALAQADEALEARTDKLLEGLLRGDDEEDAEDGHAQQSPELLVEQIVAISAAATGVCARRTDTRRRPKDVPPEELWFRHLSSLVSTVRAIRSVAPAPPRSSDRSSVHRRISGASIIVHDSEPQRLSPHASDLLSSLIPNALSSLVSTTATHEVSFPRLVRRLIDANSRSPAANRSYAEFKGIVSSMLDAYAFEGDLLGLSSSISAEDLFKHVVEFKAERDRGWRPGAGNPGGLCAECLQPVWGPQGTGSSPPMSRSASVSMVVEAMGMNERPRMKKRPSLKGKEVDWPETPATSRRGASGGFGSAGMQVSEPPNGVVVGRDGRLFHQTCHLLRSGYDGGF</sequence>
<feature type="region of interest" description="Disordered" evidence="2">
    <location>
        <begin position="237"/>
        <end position="301"/>
    </location>
</feature>
<feature type="compositionally biased region" description="Polar residues" evidence="2">
    <location>
        <begin position="24"/>
        <end position="33"/>
    </location>
</feature>
<feature type="compositionally biased region" description="Low complexity" evidence="2">
    <location>
        <begin position="285"/>
        <end position="297"/>
    </location>
</feature>
<evidence type="ECO:0000256" key="1">
    <source>
        <dbReference type="ARBA" id="ARBA00009422"/>
    </source>
</evidence>
<dbReference type="SUPFAM" id="SSF50978">
    <property type="entry name" value="WD40 repeat-like"/>
    <property type="match status" value="1"/>
</dbReference>
<feature type="region of interest" description="Disordered" evidence="2">
    <location>
        <begin position="645"/>
        <end position="670"/>
    </location>
</feature>
<feature type="compositionally biased region" description="Low complexity" evidence="2">
    <location>
        <begin position="533"/>
        <end position="544"/>
    </location>
</feature>
<feature type="region of interest" description="Disordered" evidence="2">
    <location>
        <begin position="501"/>
        <end position="559"/>
    </location>
</feature>
<feature type="compositionally biased region" description="Low complexity" evidence="2">
    <location>
        <begin position="1"/>
        <end position="10"/>
    </location>
</feature>
<feature type="domain" description="Vacuolar protein sorting-associated protein 8 central" evidence="3">
    <location>
        <begin position="937"/>
        <end position="1166"/>
    </location>
</feature>
<feature type="compositionally biased region" description="Low complexity" evidence="2">
    <location>
        <begin position="170"/>
        <end position="186"/>
    </location>
</feature>
<evidence type="ECO:0000256" key="2">
    <source>
        <dbReference type="SAM" id="MobiDB-lite"/>
    </source>
</evidence>
<dbReference type="PANTHER" id="PTHR12616:SF8">
    <property type="entry name" value="VACUOLAR PROTEIN SORTING-ASSOCIATED PROTEIN 8 HOMOLOG"/>
    <property type="match status" value="1"/>
</dbReference>
<dbReference type="InterPro" id="IPR036322">
    <property type="entry name" value="WD40_repeat_dom_sf"/>
</dbReference>
<dbReference type="OrthoDB" id="289913at2759"/>
<dbReference type="InterPro" id="IPR045111">
    <property type="entry name" value="Vps41/Vps8"/>
</dbReference>
<dbReference type="GO" id="GO:0034058">
    <property type="term" value="P:endosomal vesicle fusion"/>
    <property type="evidence" value="ECO:0007669"/>
    <property type="project" value="TreeGrafter"/>
</dbReference>
<feature type="domain" description="VPS8-like TPR-like repeats" evidence="4">
    <location>
        <begin position="1528"/>
        <end position="1685"/>
    </location>
</feature>
<evidence type="ECO:0000259" key="3">
    <source>
        <dbReference type="Pfam" id="PF12816"/>
    </source>
</evidence>
<evidence type="ECO:0000259" key="4">
    <source>
        <dbReference type="Pfam" id="PF25066"/>
    </source>
</evidence>
<feature type="compositionally biased region" description="Polar residues" evidence="2">
    <location>
        <begin position="252"/>
        <end position="284"/>
    </location>
</feature>
<dbReference type="InterPro" id="IPR015943">
    <property type="entry name" value="WD40/YVTN_repeat-like_dom_sf"/>
</dbReference>
<proteinExistence type="inferred from homology"/>
<dbReference type="GO" id="GO:0030897">
    <property type="term" value="C:HOPS complex"/>
    <property type="evidence" value="ECO:0007669"/>
    <property type="project" value="TreeGrafter"/>
</dbReference>
<feature type="region of interest" description="Disordered" evidence="2">
    <location>
        <begin position="1"/>
        <end position="198"/>
    </location>
</feature>
<comment type="similarity">
    <text evidence="1">Belongs to the VPS8 family.</text>
</comment>
<feature type="compositionally biased region" description="Low complexity" evidence="2">
    <location>
        <begin position="510"/>
        <end position="523"/>
    </location>
</feature>
<dbReference type="Pfam" id="PF25066">
    <property type="entry name" value="TPR_VPS8_2"/>
    <property type="match status" value="1"/>
</dbReference>
<dbReference type="EMBL" id="LK052941">
    <property type="protein sequence ID" value="CDR42084.1"/>
    <property type="molecule type" value="Genomic_DNA"/>
</dbReference>
<feature type="compositionally biased region" description="Basic and acidic residues" evidence="2">
    <location>
        <begin position="115"/>
        <end position="130"/>
    </location>
</feature>
<dbReference type="GO" id="GO:0005770">
    <property type="term" value="C:late endosome"/>
    <property type="evidence" value="ECO:0007669"/>
    <property type="project" value="TreeGrafter"/>
</dbReference>
<accession>A0A061AX25</accession>
<dbReference type="PANTHER" id="PTHR12616">
    <property type="entry name" value="VACUOLAR PROTEIN SORTING VPS41"/>
    <property type="match status" value="1"/>
</dbReference>
<name>A0A061AX25_RHOTO</name>
<gene>
    <name evidence="5" type="ORF">RHTO0S_06e09604g</name>
</gene>
<feature type="compositionally biased region" description="Basic and acidic residues" evidence="2">
    <location>
        <begin position="81"/>
        <end position="90"/>
    </location>
</feature>
<feature type="region of interest" description="Disordered" evidence="2">
    <location>
        <begin position="1737"/>
        <end position="1776"/>
    </location>
</feature>